<dbReference type="Proteomes" id="UP001597139">
    <property type="component" value="Unassembled WGS sequence"/>
</dbReference>
<keyword evidence="1" id="KW-1133">Transmembrane helix</keyword>
<dbReference type="RefSeq" id="WP_267645779.1">
    <property type="nucleotide sequence ID" value="NZ_JANHGR010000001.1"/>
</dbReference>
<evidence type="ECO:0000313" key="3">
    <source>
        <dbReference type="Proteomes" id="UP001597139"/>
    </source>
</evidence>
<reference evidence="2 3" key="1">
    <citation type="journal article" date="2019" name="Int. J. Syst. Evol. Microbiol.">
        <title>The Global Catalogue of Microorganisms (GCM) 10K type strain sequencing project: providing services to taxonomists for standard genome sequencing and annotation.</title>
        <authorList>
            <consortium name="The Broad Institute Genomics Platform"/>
            <consortium name="The Broad Institute Genome Sequencing Center for Infectious Disease"/>
            <person name="Wu L."/>
            <person name="Ma J."/>
        </authorList>
    </citation>
    <scope>NUCLEOTIDE SEQUENCE [LARGE SCALE GENOMIC DNA]</scope>
    <source>
        <strain evidence="2 3">CGMCC 1.12859</strain>
    </source>
</reference>
<dbReference type="AlphaFoldDB" id="A0ABD6BN54"/>
<sequence>MALPSAWSRRSLTVASVAYAAILLVTVVETPPTVPMLVGAVFVFALSGGGTVRLADEHGLRLPAAAFFATVALLLAGAWWRGAGGVNAFVAMSIHLLGLFVVAAVSSGELFLKQLLGARSQ</sequence>
<feature type="transmembrane region" description="Helical" evidence="1">
    <location>
        <begin position="34"/>
        <end position="55"/>
    </location>
</feature>
<dbReference type="EMBL" id="JBHUCZ010000001">
    <property type="protein sequence ID" value="MFD1566502.1"/>
    <property type="molecule type" value="Genomic_DNA"/>
</dbReference>
<proteinExistence type="predicted"/>
<keyword evidence="1" id="KW-0812">Transmembrane</keyword>
<comment type="caution">
    <text evidence="2">The sequence shown here is derived from an EMBL/GenBank/DDBJ whole genome shotgun (WGS) entry which is preliminary data.</text>
</comment>
<organism evidence="2 3">
    <name type="scientific">Halolamina litorea</name>
    <dbReference type="NCBI Taxonomy" id="1515593"/>
    <lineage>
        <taxon>Archaea</taxon>
        <taxon>Methanobacteriati</taxon>
        <taxon>Methanobacteriota</taxon>
        <taxon>Stenosarchaea group</taxon>
        <taxon>Halobacteria</taxon>
        <taxon>Halobacteriales</taxon>
        <taxon>Haloferacaceae</taxon>
    </lineage>
</organism>
<accession>A0ABD6BN54</accession>
<feature type="transmembrane region" description="Helical" evidence="1">
    <location>
        <begin position="12"/>
        <end position="28"/>
    </location>
</feature>
<keyword evidence="3" id="KW-1185">Reference proteome</keyword>
<evidence type="ECO:0008006" key="4">
    <source>
        <dbReference type="Google" id="ProtNLM"/>
    </source>
</evidence>
<keyword evidence="1" id="KW-0472">Membrane</keyword>
<evidence type="ECO:0000256" key="1">
    <source>
        <dbReference type="SAM" id="Phobius"/>
    </source>
</evidence>
<evidence type="ECO:0000313" key="2">
    <source>
        <dbReference type="EMBL" id="MFD1566502.1"/>
    </source>
</evidence>
<gene>
    <name evidence="2" type="ORF">ACFSAU_03270</name>
</gene>
<feature type="transmembrane region" description="Helical" evidence="1">
    <location>
        <begin position="62"/>
        <end position="80"/>
    </location>
</feature>
<feature type="transmembrane region" description="Helical" evidence="1">
    <location>
        <begin position="86"/>
        <end position="112"/>
    </location>
</feature>
<protein>
    <recommendedName>
        <fullName evidence="4">SPW repeat-containing protein</fullName>
    </recommendedName>
</protein>
<name>A0ABD6BN54_9EURY</name>